<protein>
    <recommendedName>
        <fullName evidence="3">Lectin-like protein BA14k</fullName>
    </recommendedName>
</protein>
<keyword evidence="7" id="KW-0812">Transmembrane</keyword>
<organism evidence="9 10">
    <name type="scientific">Allorhizobium borbori</name>
    <dbReference type="NCBI Taxonomy" id="485907"/>
    <lineage>
        <taxon>Bacteria</taxon>
        <taxon>Pseudomonadati</taxon>
        <taxon>Pseudomonadota</taxon>
        <taxon>Alphaproteobacteria</taxon>
        <taxon>Hyphomicrobiales</taxon>
        <taxon>Rhizobiaceae</taxon>
        <taxon>Rhizobium/Agrobacterium group</taxon>
        <taxon>Allorhizobium</taxon>
    </lineage>
</organism>
<dbReference type="Pfam" id="PF07886">
    <property type="entry name" value="BA14K"/>
    <property type="match status" value="1"/>
</dbReference>
<sequence>MTMKMKFRFFTIVSLGFALVATSLTPAAAFNVPLPIAKPATNVEDVQYRPHPRDRWHHNRWERDRRDRYGWYRGHRGYRDYRPGYRRHNDGYWYPLAAFAIGSIIGGAMTAPRPAYAMPARHVQWCSARYRTYRAYDNTYVPRAGVRAQCVSPYR</sequence>
<dbReference type="GO" id="GO:0016020">
    <property type="term" value="C:membrane"/>
    <property type="evidence" value="ECO:0007669"/>
    <property type="project" value="UniProtKB-SubCell"/>
</dbReference>
<keyword evidence="5" id="KW-0430">Lectin</keyword>
<keyword evidence="10" id="KW-1185">Reference proteome</keyword>
<keyword evidence="7" id="KW-1133">Transmembrane helix</keyword>
<evidence type="ECO:0000313" key="10">
    <source>
        <dbReference type="Proteomes" id="UP000584824"/>
    </source>
</evidence>
<reference evidence="9 10" key="1">
    <citation type="submission" date="2020-08" db="EMBL/GenBank/DDBJ databases">
        <title>Genomic Encyclopedia of Type Strains, Phase IV (KMG-IV): sequencing the most valuable type-strain genomes for metagenomic binning, comparative biology and taxonomic classification.</title>
        <authorList>
            <person name="Goeker M."/>
        </authorList>
    </citation>
    <scope>NUCLEOTIDE SEQUENCE [LARGE SCALE GENOMIC DNA]</scope>
    <source>
        <strain evidence="9 10">DSM 26385</strain>
    </source>
</reference>
<comment type="function">
    <text evidence="6">Has immunoglobulin-binding and hemagglutination properties, and can bind to mannose. Essential for virulence. May be involved in LPS biosynthesis or polysaccharide transport.</text>
</comment>
<name>A0A7W6JXQ3_9HYPH</name>
<accession>A0A7W6JXQ3</accession>
<feature type="transmembrane region" description="Helical" evidence="7">
    <location>
        <begin position="92"/>
        <end position="111"/>
    </location>
</feature>
<comment type="subcellular location">
    <subcellularLocation>
        <location evidence="1">Membrane</location>
        <topology evidence="1">Single-pass membrane protein</topology>
    </subcellularLocation>
</comment>
<evidence type="ECO:0000256" key="5">
    <source>
        <dbReference type="ARBA" id="ARBA00022734"/>
    </source>
</evidence>
<proteinExistence type="inferred from homology"/>
<gene>
    <name evidence="9" type="ORF">GGQ66_000024</name>
</gene>
<keyword evidence="4" id="KW-1003">Cell membrane</keyword>
<evidence type="ECO:0000256" key="1">
    <source>
        <dbReference type="ARBA" id="ARBA00004167"/>
    </source>
</evidence>
<dbReference type="InterPro" id="IPR012413">
    <property type="entry name" value="BA14K"/>
</dbReference>
<comment type="caution">
    <text evidence="9">The sequence shown here is derived from an EMBL/GenBank/DDBJ whole genome shotgun (WGS) entry which is preliminary data.</text>
</comment>
<evidence type="ECO:0000256" key="8">
    <source>
        <dbReference type="SAM" id="SignalP"/>
    </source>
</evidence>
<feature type="signal peptide" evidence="8">
    <location>
        <begin position="1"/>
        <end position="29"/>
    </location>
</feature>
<dbReference type="Proteomes" id="UP000584824">
    <property type="component" value="Unassembled WGS sequence"/>
</dbReference>
<dbReference type="GO" id="GO:0030246">
    <property type="term" value="F:carbohydrate binding"/>
    <property type="evidence" value="ECO:0007669"/>
    <property type="project" value="UniProtKB-KW"/>
</dbReference>
<evidence type="ECO:0000256" key="6">
    <source>
        <dbReference type="ARBA" id="ARBA00025321"/>
    </source>
</evidence>
<evidence type="ECO:0000256" key="7">
    <source>
        <dbReference type="SAM" id="Phobius"/>
    </source>
</evidence>
<keyword evidence="8" id="KW-0732">Signal</keyword>
<evidence type="ECO:0000313" key="9">
    <source>
        <dbReference type="EMBL" id="MBB4101508.1"/>
    </source>
</evidence>
<evidence type="ECO:0000256" key="3">
    <source>
        <dbReference type="ARBA" id="ARBA00020552"/>
    </source>
</evidence>
<dbReference type="AlphaFoldDB" id="A0A7W6JXQ3"/>
<keyword evidence="7" id="KW-0472">Membrane</keyword>
<evidence type="ECO:0000256" key="2">
    <source>
        <dbReference type="ARBA" id="ARBA00010270"/>
    </source>
</evidence>
<comment type="similarity">
    <text evidence="2">Belongs to the BA14k family.</text>
</comment>
<feature type="chain" id="PRO_5031449398" description="Lectin-like protein BA14k" evidence="8">
    <location>
        <begin position="30"/>
        <end position="155"/>
    </location>
</feature>
<dbReference type="EMBL" id="JACIDU010000001">
    <property type="protein sequence ID" value="MBB4101508.1"/>
    <property type="molecule type" value="Genomic_DNA"/>
</dbReference>
<evidence type="ECO:0000256" key="4">
    <source>
        <dbReference type="ARBA" id="ARBA00022475"/>
    </source>
</evidence>